<evidence type="ECO:0000313" key="8">
    <source>
        <dbReference type="Proteomes" id="UP000054558"/>
    </source>
</evidence>
<dbReference type="SUPFAM" id="SSF54695">
    <property type="entry name" value="POZ domain"/>
    <property type="match status" value="1"/>
</dbReference>
<dbReference type="GO" id="GO:0009867">
    <property type="term" value="P:jasmonic acid mediated signaling pathway"/>
    <property type="evidence" value="ECO:0007669"/>
    <property type="project" value="UniProtKB-ARBA"/>
</dbReference>
<evidence type="ECO:0000256" key="2">
    <source>
        <dbReference type="ARBA" id="ARBA00004906"/>
    </source>
</evidence>
<dbReference type="PANTHER" id="PTHR20648">
    <property type="entry name" value="ELONGIN-C"/>
    <property type="match status" value="1"/>
</dbReference>
<organism evidence="7 8">
    <name type="scientific">Klebsormidium nitens</name>
    <name type="common">Green alga</name>
    <name type="synonym">Ulothrix nitens</name>
    <dbReference type="NCBI Taxonomy" id="105231"/>
    <lineage>
        <taxon>Eukaryota</taxon>
        <taxon>Viridiplantae</taxon>
        <taxon>Streptophyta</taxon>
        <taxon>Klebsormidiophyceae</taxon>
        <taxon>Klebsormidiales</taxon>
        <taxon>Klebsormidiaceae</taxon>
        <taxon>Klebsormidium</taxon>
    </lineage>
</organism>
<evidence type="ECO:0000259" key="6">
    <source>
        <dbReference type="Pfam" id="PF03931"/>
    </source>
</evidence>
<dbReference type="GO" id="GO:0003746">
    <property type="term" value="F:translation elongation factor activity"/>
    <property type="evidence" value="ECO:0007669"/>
    <property type="project" value="UniProtKB-KW"/>
</dbReference>
<keyword evidence="7" id="KW-0251">Elongation factor</keyword>
<reference evidence="7 8" key="1">
    <citation type="journal article" date="2014" name="Nat. Commun.">
        <title>Klebsormidium flaccidum genome reveals primary factors for plant terrestrial adaptation.</title>
        <authorList>
            <person name="Hori K."/>
            <person name="Maruyama F."/>
            <person name="Fujisawa T."/>
            <person name="Togashi T."/>
            <person name="Yamamoto N."/>
            <person name="Seo M."/>
            <person name="Sato S."/>
            <person name="Yamada T."/>
            <person name="Mori H."/>
            <person name="Tajima N."/>
            <person name="Moriyama T."/>
            <person name="Ikeuchi M."/>
            <person name="Watanabe M."/>
            <person name="Wada H."/>
            <person name="Kobayashi K."/>
            <person name="Saito M."/>
            <person name="Masuda T."/>
            <person name="Sasaki-Sekimoto Y."/>
            <person name="Mashiguchi K."/>
            <person name="Awai K."/>
            <person name="Shimojima M."/>
            <person name="Masuda S."/>
            <person name="Iwai M."/>
            <person name="Nobusawa T."/>
            <person name="Narise T."/>
            <person name="Kondo S."/>
            <person name="Saito H."/>
            <person name="Sato R."/>
            <person name="Murakawa M."/>
            <person name="Ihara Y."/>
            <person name="Oshima-Yamada Y."/>
            <person name="Ohtaka K."/>
            <person name="Satoh M."/>
            <person name="Sonobe K."/>
            <person name="Ishii M."/>
            <person name="Ohtani R."/>
            <person name="Kanamori-Sato M."/>
            <person name="Honoki R."/>
            <person name="Miyazaki D."/>
            <person name="Mochizuki H."/>
            <person name="Umetsu J."/>
            <person name="Higashi K."/>
            <person name="Shibata D."/>
            <person name="Kamiya Y."/>
            <person name="Sato N."/>
            <person name="Nakamura Y."/>
            <person name="Tabata S."/>
            <person name="Ida S."/>
            <person name="Kurokawa K."/>
            <person name="Ohta H."/>
        </authorList>
    </citation>
    <scope>NUCLEOTIDE SEQUENCE [LARGE SCALE GENOMIC DNA]</scope>
    <source>
        <strain evidence="7 8">NIES-2285</strain>
    </source>
</reference>
<keyword evidence="7" id="KW-0648">Protein biosynthesis</keyword>
<dbReference type="Gene3D" id="3.30.710.10">
    <property type="entry name" value="Potassium Channel Kv1.1, Chain A"/>
    <property type="match status" value="1"/>
</dbReference>
<dbReference type="EMBL" id="DF237224">
    <property type="protein sequence ID" value="GAQ86188.1"/>
    <property type="molecule type" value="Genomic_DNA"/>
</dbReference>
<dbReference type="CDD" id="cd18321">
    <property type="entry name" value="BTB_POZ_EloC"/>
    <property type="match status" value="1"/>
</dbReference>
<feature type="domain" description="SKP1 component POZ" evidence="6">
    <location>
        <begin position="8"/>
        <end position="69"/>
    </location>
</feature>
<accession>A0A1Y1IDM0</accession>
<dbReference type="InterPro" id="IPR016073">
    <property type="entry name" value="Skp1_comp_POZ"/>
</dbReference>
<keyword evidence="5" id="KW-0539">Nucleus</keyword>
<proteinExistence type="inferred from homology"/>
<dbReference type="SMART" id="SM00512">
    <property type="entry name" value="Skp1"/>
    <property type="match status" value="1"/>
</dbReference>
<comment type="pathway">
    <text evidence="2">Protein modification; protein ubiquitination.</text>
</comment>
<dbReference type="FunFam" id="3.30.710.10:FF:000035">
    <property type="entry name" value="Elongin C transcription elongation factor"/>
    <property type="match status" value="1"/>
</dbReference>
<keyword evidence="8" id="KW-1185">Reference proteome</keyword>
<dbReference type="Proteomes" id="UP000054558">
    <property type="component" value="Unassembled WGS sequence"/>
</dbReference>
<evidence type="ECO:0000313" key="7">
    <source>
        <dbReference type="EMBL" id="GAQ86188.1"/>
    </source>
</evidence>
<dbReference type="OrthoDB" id="249087at2759"/>
<evidence type="ECO:0000256" key="3">
    <source>
        <dbReference type="ARBA" id="ARBA00009993"/>
    </source>
</evidence>
<protein>
    <recommendedName>
        <fullName evidence="4">Elongin-C</fullName>
    </recommendedName>
</protein>
<dbReference type="OMA" id="AMVSPII"/>
<evidence type="ECO:0000256" key="5">
    <source>
        <dbReference type="ARBA" id="ARBA00023242"/>
    </source>
</evidence>
<dbReference type="STRING" id="105231.A0A1Y1IDM0"/>
<dbReference type="InterPro" id="IPR011333">
    <property type="entry name" value="SKP1/BTB/POZ_sf"/>
</dbReference>
<dbReference type="Pfam" id="PF03931">
    <property type="entry name" value="Skp1_POZ"/>
    <property type="match status" value="1"/>
</dbReference>
<name>A0A1Y1IDM0_KLENI</name>
<comment type="similarity">
    <text evidence="3">Belongs to the SKP1 family.</text>
</comment>
<sequence length="104" mass="11689">MGITKADTVKLISAEGFEFVIHKEAAMISNTLKNMLSSSGGFQETELGEVRFPEISTPILEKLCQFFYYKLRYTNSAAVKNVPEFKIEPEIAIELLMASNFLDC</sequence>
<dbReference type="AlphaFoldDB" id="A0A1Y1IDM0"/>
<dbReference type="GO" id="GO:0030674">
    <property type="term" value="F:protein-macromolecule adaptor activity"/>
    <property type="evidence" value="ECO:0000318"/>
    <property type="project" value="GO_Central"/>
</dbReference>
<comment type="subcellular location">
    <subcellularLocation>
        <location evidence="1">Nucleus</location>
    </subcellularLocation>
</comment>
<evidence type="ECO:0000256" key="1">
    <source>
        <dbReference type="ARBA" id="ARBA00004123"/>
    </source>
</evidence>
<dbReference type="InterPro" id="IPR001232">
    <property type="entry name" value="SKP1-like"/>
</dbReference>
<evidence type="ECO:0000256" key="4">
    <source>
        <dbReference type="ARBA" id="ARBA00021347"/>
    </source>
</evidence>
<dbReference type="GO" id="GO:0006511">
    <property type="term" value="P:ubiquitin-dependent protein catabolic process"/>
    <property type="evidence" value="ECO:0000318"/>
    <property type="project" value="GO_Central"/>
</dbReference>
<dbReference type="GO" id="GO:0070449">
    <property type="term" value="C:elongin complex"/>
    <property type="evidence" value="ECO:0000318"/>
    <property type="project" value="GO_Central"/>
</dbReference>
<gene>
    <name evidence="7" type="ORF">KFL_002750050</name>
</gene>
<dbReference type="InterPro" id="IPR039948">
    <property type="entry name" value="ELC1"/>
</dbReference>